<accession>A0A1F8H8M2</accession>
<dbReference type="EMBL" id="MGKY01000008">
    <property type="protein sequence ID" value="OGN33962.1"/>
    <property type="molecule type" value="Genomic_DNA"/>
</dbReference>
<sequence>MPSENDPQMLGLGSSKRRGRRKICRWSKSILVRGRHVAFAVFKSSEIPSHLRPKAQAIGRKWVGGSYVLRRG</sequence>
<gene>
    <name evidence="2" type="ORF">A3G51_00525</name>
</gene>
<name>A0A1F8H8M2_9BACT</name>
<evidence type="ECO:0000313" key="3">
    <source>
        <dbReference type="Proteomes" id="UP000177745"/>
    </source>
</evidence>
<reference evidence="2 3" key="1">
    <citation type="journal article" date="2016" name="Nat. Commun.">
        <title>Thousands of microbial genomes shed light on interconnected biogeochemical processes in an aquifer system.</title>
        <authorList>
            <person name="Anantharaman K."/>
            <person name="Brown C.T."/>
            <person name="Hug L.A."/>
            <person name="Sharon I."/>
            <person name="Castelle C.J."/>
            <person name="Probst A.J."/>
            <person name="Thomas B.C."/>
            <person name="Singh A."/>
            <person name="Wilkins M.J."/>
            <person name="Karaoz U."/>
            <person name="Brodie E.L."/>
            <person name="Williams K.H."/>
            <person name="Hubbard S.S."/>
            <person name="Banfield J.F."/>
        </authorList>
    </citation>
    <scope>NUCLEOTIDE SEQUENCE [LARGE SCALE GENOMIC DNA]</scope>
</reference>
<protein>
    <submittedName>
        <fullName evidence="2">Uncharacterized protein</fullName>
    </submittedName>
</protein>
<dbReference type="Proteomes" id="UP000177745">
    <property type="component" value="Unassembled WGS sequence"/>
</dbReference>
<feature type="region of interest" description="Disordered" evidence="1">
    <location>
        <begin position="1"/>
        <end position="20"/>
    </location>
</feature>
<organism evidence="2 3">
    <name type="scientific">Candidatus Yanofskybacteria bacterium RIFCSPLOWO2_12_FULL_43_11b</name>
    <dbReference type="NCBI Taxonomy" id="1802710"/>
    <lineage>
        <taxon>Bacteria</taxon>
        <taxon>Candidatus Yanofskyibacteriota</taxon>
    </lineage>
</organism>
<evidence type="ECO:0000256" key="1">
    <source>
        <dbReference type="SAM" id="MobiDB-lite"/>
    </source>
</evidence>
<comment type="caution">
    <text evidence="2">The sequence shown here is derived from an EMBL/GenBank/DDBJ whole genome shotgun (WGS) entry which is preliminary data.</text>
</comment>
<dbReference type="AlphaFoldDB" id="A0A1F8H8M2"/>
<proteinExistence type="predicted"/>
<evidence type="ECO:0000313" key="2">
    <source>
        <dbReference type="EMBL" id="OGN33962.1"/>
    </source>
</evidence>